<evidence type="ECO:0000256" key="4">
    <source>
        <dbReference type="ARBA" id="ARBA00023136"/>
    </source>
</evidence>
<dbReference type="AlphaFoldDB" id="A0A7C3WR27"/>
<keyword evidence="3 5" id="KW-1133">Transmembrane helix</keyword>
<dbReference type="Pfam" id="PF06305">
    <property type="entry name" value="LapA_dom"/>
    <property type="match status" value="1"/>
</dbReference>
<comment type="caution">
    <text evidence="7">The sequence shown here is derived from an EMBL/GenBank/DDBJ whole genome shotgun (WGS) entry which is preliminary data.</text>
</comment>
<accession>A0A7C3WR27</accession>
<evidence type="ECO:0000256" key="3">
    <source>
        <dbReference type="ARBA" id="ARBA00022989"/>
    </source>
</evidence>
<dbReference type="EMBL" id="DTHB01000027">
    <property type="protein sequence ID" value="HGB14315.1"/>
    <property type="molecule type" value="Genomic_DNA"/>
</dbReference>
<evidence type="ECO:0000313" key="7">
    <source>
        <dbReference type="EMBL" id="HGB14315.1"/>
    </source>
</evidence>
<evidence type="ECO:0000256" key="2">
    <source>
        <dbReference type="ARBA" id="ARBA00022692"/>
    </source>
</evidence>
<sequence length="138" mass="15846">MRYVKVILGFVLVLLGIVFIIENRVVLEHAITIKFDLYFFKTESAPIPLWVLTLFIFFLGAFTAFLYFIYEHLKQRQTIRHLRQSLEIMGEELKRAGVAVEASAATLKAATLKAAASTAEMAAHEELEEERQEEAKRR</sequence>
<feature type="domain" description="Lipopolysaccharide assembly protein A" evidence="6">
    <location>
        <begin position="37"/>
        <end position="93"/>
    </location>
</feature>
<keyword evidence="2 5" id="KW-0812">Transmembrane</keyword>
<organism evidence="7">
    <name type="scientific">Desulfobacca acetoxidans</name>
    <dbReference type="NCBI Taxonomy" id="60893"/>
    <lineage>
        <taxon>Bacteria</taxon>
        <taxon>Pseudomonadati</taxon>
        <taxon>Thermodesulfobacteriota</taxon>
        <taxon>Desulfobaccia</taxon>
        <taxon>Desulfobaccales</taxon>
        <taxon>Desulfobaccaceae</taxon>
        <taxon>Desulfobacca</taxon>
    </lineage>
</organism>
<feature type="transmembrane region" description="Helical" evidence="5">
    <location>
        <begin position="47"/>
        <end position="70"/>
    </location>
</feature>
<dbReference type="GO" id="GO:0005886">
    <property type="term" value="C:plasma membrane"/>
    <property type="evidence" value="ECO:0007669"/>
    <property type="project" value="InterPro"/>
</dbReference>
<evidence type="ECO:0000256" key="1">
    <source>
        <dbReference type="ARBA" id="ARBA00022475"/>
    </source>
</evidence>
<feature type="transmembrane region" description="Helical" evidence="5">
    <location>
        <begin position="7"/>
        <end position="27"/>
    </location>
</feature>
<proteinExistence type="predicted"/>
<name>A0A7C3WR27_9BACT</name>
<dbReference type="InterPro" id="IPR010445">
    <property type="entry name" value="LapA_dom"/>
</dbReference>
<keyword evidence="4 5" id="KW-0472">Membrane</keyword>
<evidence type="ECO:0000256" key="5">
    <source>
        <dbReference type="SAM" id="Phobius"/>
    </source>
</evidence>
<protein>
    <submittedName>
        <fullName evidence="7">LapA family protein</fullName>
    </submittedName>
</protein>
<gene>
    <name evidence="7" type="ORF">ENV62_03625</name>
</gene>
<reference evidence="7" key="1">
    <citation type="journal article" date="2020" name="mSystems">
        <title>Genome- and Community-Level Interaction Insights into Carbon Utilization and Element Cycling Functions of Hydrothermarchaeota in Hydrothermal Sediment.</title>
        <authorList>
            <person name="Zhou Z."/>
            <person name="Liu Y."/>
            <person name="Xu W."/>
            <person name="Pan J."/>
            <person name="Luo Z.H."/>
            <person name="Li M."/>
        </authorList>
    </citation>
    <scope>NUCLEOTIDE SEQUENCE [LARGE SCALE GENOMIC DNA]</scope>
    <source>
        <strain evidence="7">SpSt-776</strain>
    </source>
</reference>
<evidence type="ECO:0000259" key="6">
    <source>
        <dbReference type="Pfam" id="PF06305"/>
    </source>
</evidence>
<keyword evidence="1" id="KW-1003">Cell membrane</keyword>